<dbReference type="Gene3D" id="3.10.20.90">
    <property type="entry name" value="Phosphatidylinositol 3-kinase Catalytic Subunit, Chain A, domain 1"/>
    <property type="match status" value="1"/>
</dbReference>
<dbReference type="AlphaFoldDB" id="L0B3B2"/>
<keyword evidence="3 6" id="KW-0833">Ubl conjugation pathway</keyword>
<evidence type="ECO:0000256" key="5">
    <source>
        <dbReference type="ARBA" id="ARBA00022807"/>
    </source>
</evidence>
<dbReference type="EMBL" id="CP001670">
    <property type="protein sequence ID" value="AFZ81609.1"/>
    <property type="molecule type" value="Genomic_DNA"/>
</dbReference>
<name>L0B3B2_THEEQ</name>
<dbReference type="eggNOG" id="KOG1872">
    <property type="taxonomic scope" value="Eukaryota"/>
</dbReference>
<dbReference type="InterPro" id="IPR000626">
    <property type="entry name" value="Ubiquitin-like_dom"/>
</dbReference>
<dbReference type="GO" id="GO:0070628">
    <property type="term" value="F:proteasome binding"/>
    <property type="evidence" value="ECO:0007669"/>
    <property type="project" value="TreeGrafter"/>
</dbReference>
<dbReference type="PROSITE" id="PS50053">
    <property type="entry name" value="UBIQUITIN_2"/>
    <property type="match status" value="1"/>
</dbReference>
<evidence type="ECO:0000259" key="7">
    <source>
        <dbReference type="PROSITE" id="PS50053"/>
    </source>
</evidence>
<dbReference type="SUPFAM" id="SSF54236">
    <property type="entry name" value="Ubiquitin-like"/>
    <property type="match status" value="1"/>
</dbReference>
<dbReference type="OrthoDB" id="333239at2759"/>
<evidence type="ECO:0000259" key="8">
    <source>
        <dbReference type="PROSITE" id="PS50235"/>
    </source>
</evidence>
<dbReference type="InterPro" id="IPR001394">
    <property type="entry name" value="Peptidase_C19_UCH"/>
</dbReference>
<comment type="catalytic activity">
    <reaction evidence="1 6">
        <text>Thiol-dependent hydrolysis of ester, thioester, amide, peptide and isopeptide bonds formed by the C-terminal Gly of ubiquitin (a 76-residue protein attached to proteins as an intracellular targeting signal).</text>
        <dbReference type="EC" id="3.4.19.12"/>
    </reaction>
</comment>
<accession>L0B3B2</accession>
<dbReference type="Proteomes" id="UP000031512">
    <property type="component" value="Chromosome 3"/>
</dbReference>
<evidence type="ECO:0000256" key="6">
    <source>
        <dbReference type="RuleBase" id="RU366025"/>
    </source>
</evidence>
<dbReference type="PANTHER" id="PTHR43982:SF1">
    <property type="entry name" value="UBIQUITIN CARBOXYL-TERMINAL HYDROLASE 14"/>
    <property type="match status" value="1"/>
</dbReference>
<dbReference type="Gene3D" id="3.90.70.10">
    <property type="entry name" value="Cysteine proteinases"/>
    <property type="match status" value="1"/>
</dbReference>
<protein>
    <recommendedName>
        <fullName evidence="6">Ubiquitin carboxyl-terminal hydrolase</fullName>
        <ecNumber evidence="6">3.4.19.12</ecNumber>
    </recommendedName>
</protein>
<sequence>MEEEANILSVNVKWMSKQYNDIKLSLDEPLQTFKAQLWSLTGVPPERQKIMHKGIIPDNVALSTLNLKNGSKLMLIGSADAPPECNEQIKFFEDMSSQEKAQLLNENKCARLPSGIVNLGNTCYFNSIIQFLVPVTEFWDGISKSNTQDSRPSNPSLLARSLLDMKNRLPNTLDPFVPLLQIPILRKINPLFSRKDEKTGVYLQQDAEECLNCILSSINKISDENVSDKTFGFSTMVSFEPVQSSVNPEDNNKSDLAPPQSSNLCTFEHNLALTCYMGTQLKPVGAIMEGINLSLNEELLKFSEESGMDILHRKVSRMSTLPKYLIVHIVRFEWKQKSQVSHTDAVKAKICRRVNFERSLDVTNICTEDLQKKLRAANAIALDSDDSGKDQDSAITNFDGYELSSGKYATGRYELISVVTHQGRTTDAGHYICWTKDTREKTPDSNDSPVSSGFKAKKSKKMNDIWLKFDDDKVSEQDWDSFDLCGGRSDFHIAVLLLYKAKTVTVPCNKTI</sequence>
<keyword evidence="4 6" id="KW-0378">Hydrolase</keyword>
<dbReference type="VEuPathDB" id="PiroplasmaDB:BEWA_010230"/>
<proteinExistence type="inferred from homology"/>
<dbReference type="CDD" id="cd16104">
    <property type="entry name" value="Ubl_USP14_like"/>
    <property type="match status" value="1"/>
</dbReference>
<evidence type="ECO:0000256" key="1">
    <source>
        <dbReference type="ARBA" id="ARBA00000707"/>
    </source>
</evidence>
<dbReference type="EC" id="3.4.19.12" evidence="6"/>
<dbReference type="PANTHER" id="PTHR43982">
    <property type="entry name" value="UBIQUITIN CARBOXYL-TERMINAL HYDROLASE"/>
    <property type="match status" value="1"/>
</dbReference>
<evidence type="ECO:0000256" key="3">
    <source>
        <dbReference type="ARBA" id="ARBA00022786"/>
    </source>
</evidence>
<evidence type="ECO:0000256" key="4">
    <source>
        <dbReference type="ARBA" id="ARBA00022801"/>
    </source>
</evidence>
<dbReference type="SUPFAM" id="SSF54001">
    <property type="entry name" value="Cysteine proteinases"/>
    <property type="match status" value="1"/>
</dbReference>
<dbReference type="PROSITE" id="PS50235">
    <property type="entry name" value="USP_3"/>
    <property type="match status" value="1"/>
</dbReference>
<dbReference type="STRING" id="1537102.L0B3B2"/>
<comment type="similarity">
    <text evidence="6">Belongs to the peptidase C19 family.</text>
</comment>
<dbReference type="InterPro" id="IPR028889">
    <property type="entry name" value="USP"/>
</dbReference>
<evidence type="ECO:0000313" key="10">
    <source>
        <dbReference type="Proteomes" id="UP000031512"/>
    </source>
</evidence>
<dbReference type="InterPro" id="IPR044635">
    <property type="entry name" value="UBP14-like"/>
</dbReference>
<dbReference type="SMART" id="SM00213">
    <property type="entry name" value="UBQ"/>
    <property type="match status" value="1"/>
</dbReference>
<dbReference type="InterPro" id="IPR029071">
    <property type="entry name" value="Ubiquitin-like_domsf"/>
</dbReference>
<dbReference type="RefSeq" id="XP_004831275.1">
    <property type="nucleotide sequence ID" value="XM_004831218.1"/>
</dbReference>
<dbReference type="GO" id="GO:0004843">
    <property type="term" value="F:cysteine-type deubiquitinase activity"/>
    <property type="evidence" value="ECO:0007669"/>
    <property type="project" value="UniProtKB-UniRule"/>
</dbReference>
<dbReference type="InterPro" id="IPR018200">
    <property type="entry name" value="USP_CS"/>
</dbReference>
<dbReference type="GO" id="GO:0043161">
    <property type="term" value="P:proteasome-mediated ubiquitin-dependent protein catabolic process"/>
    <property type="evidence" value="ECO:0007669"/>
    <property type="project" value="InterPro"/>
</dbReference>
<dbReference type="PROSITE" id="PS00973">
    <property type="entry name" value="USP_2"/>
    <property type="match status" value="1"/>
</dbReference>
<dbReference type="Pfam" id="PF00240">
    <property type="entry name" value="ubiquitin"/>
    <property type="match status" value="1"/>
</dbReference>
<gene>
    <name evidence="9" type="ORF">BEWA_010230</name>
</gene>
<keyword evidence="10" id="KW-1185">Reference proteome</keyword>
<keyword evidence="5 6" id="KW-0788">Thiol protease</keyword>
<keyword evidence="2 6" id="KW-0645">Protease</keyword>
<reference evidence="9 10" key="1">
    <citation type="journal article" date="2012" name="BMC Genomics">
        <title>Comparative genomic analysis and phylogenetic position of Theileria equi.</title>
        <authorList>
            <person name="Kappmeyer L.S."/>
            <person name="Thiagarajan M."/>
            <person name="Herndon D.R."/>
            <person name="Ramsay J.D."/>
            <person name="Caler E."/>
            <person name="Djikeng A."/>
            <person name="Gillespie J.J."/>
            <person name="Lau A.O."/>
            <person name="Roalson E.H."/>
            <person name="Silva J.C."/>
            <person name="Silva M.G."/>
            <person name="Suarez C.E."/>
            <person name="Ueti M.W."/>
            <person name="Nene V.M."/>
            <person name="Mealey R.H."/>
            <person name="Knowles D.P."/>
            <person name="Brayton K.A."/>
        </authorList>
    </citation>
    <scope>NUCLEOTIDE SEQUENCE [LARGE SCALE GENOMIC DNA]</scope>
    <source>
        <strain evidence="9 10">WA</strain>
    </source>
</reference>
<dbReference type="Pfam" id="PF00443">
    <property type="entry name" value="UCH"/>
    <property type="match status" value="1"/>
</dbReference>
<dbReference type="GO" id="GO:0016579">
    <property type="term" value="P:protein deubiquitination"/>
    <property type="evidence" value="ECO:0007669"/>
    <property type="project" value="InterPro"/>
</dbReference>
<organism evidence="9 10">
    <name type="scientific">Theileria equi strain WA</name>
    <dbReference type="NCBI Taxonomy" id="1537102"/>
    <lineage>
        <taxon>Eukaryota</taxon>
        <taxon>Sar</taxon>
        <taxon>Alveolata</taxon>
        <taxon>Apicomplexa</taxon>
        <taxon>Aconoidasida</taxon>
        <taxon>Piroplasmida</taxon>
        <taxon>Theileriidae</taxon>
        <taxon>Theileria</taxon>
    </lineage>
</organism>
<dbReference type="PROSITE" id="PS00972">
    <property type="entry name" value="USP_1"/>
    <property type="match status" value="1"/>
</dbReference>
<dbReference type="InterPro" id="IPR038765">
    <property type="entry name" value="Papain-like_cys_pep_sf"/>
</dbReference>
<evidence type="ECO:0000256" key="2">
    <source>
        <dbReference type="ARBA" id="ARBA00022670"/>
    </source>
</evidence>
<dbReference type="GO" id="GO:0061136">
    <property type="term" value="P:regulation of proteasomal protein catabolic process"/>
    <property type="evidence" value="ECO:0007669"/>
    <property type="project" value="TreeGrafter"/>
</dbReference>
<evidence type="ECO:0000313" key="9">
    <source>
        <dbReference type="EMBL" id="AFZ81609.1"/>
    </source>
</evidence>
<feature type="domain" description="USP" evidence="8">
    <location>
        <begin position="114"/>
        <end position="502"/>
    </location>
</feature>
<dbReference type="KEGG" id="beq:BEWA_010230"/>
<feature type="domain" description="Ubiquitin-like" evidence="7">
    <location>
        <begin position="8"/>
        <end position="76"/>
    </location>
</feature>
<dbReference type="GeneID" id="15805715"/>